<feature type="transmembrane region" description="Helical" evidence="2">
    <location>
        <begin position="26"/>
        <end position="50"/>
    </location>
</feature>
<dbReference type="Pfam" id="PF01478">
    <property type="entry name" value="Peptidase_A24"/>
    <property type="match status" value="1"/>
</dbReference>
<comment type="similarity">
    <text evidence="1">Belongs to the peptidase A24 family.</text>
</comment>
<dbReference type="EMBL" id="PGVE01000029">
    <property type="protein sequence ID" value="PLS06995.1"/>
    <property type="molecule type" value="Genomic_DNA"/>
</dbReference>
<organism evidence="4 5">
    <name type="scientific">Neobacillus cucumis</name>
    <dbReference type="NCBI Taxonomy" id="1740721"/>
    <lineage>
        <taxon>Bacteria</taxon>
        <taxon>Bacillati</taxon>
        <taxon>Bacillota</taxon>
        <taxon>Bacilli</taxon>
        <taxon>Bacillales</taxon>
        <taxon>Bacillaceae</taxon>
        <taxon>Neobacillus</taxon>
    </lineage>
</organism>
<comment type="caution">
    <text evidence="4">The sequence shown here is derived from an EMBL/GenBank/DDBJ whole genome shotgun (WGS) entry which is preliminary data.</text>
</comment>
<gene>
    <name evidence="4" type="ORF">CVD27_06590</name>
</gene>
<proteinExistence type="inferred from homology"/>
<dbReference type="InterPro" id="IPR000045">
    <property type="entry name" value="Prepilin_IV_endopep_pep"/>
</dbReference>
<evidence type="ECO:0000259" key="3">
    <source>
        <dbReference type="Pfam" id="PF01478"/>
    </source>
</evidence>
<dbReference type="GO" id="GO:0004190">
    <property type="term" value="F:aspartic-type endopeptidase activity"/>
    <property type="evidence" value="ECO:0007669"/>
    <property type="project" value="InterPro"/>
</dbReference>
<feature type="domain" description="Prepilin type IV endopeptidase peptidase" evidence="3">
    <location>
        <begin position="4"/>
        <end position="107"/>
    </location>
</feature>
<dbReference type="GO" id="GO:0006465">
    <property type="term" value="P:signal peptide processing"/>
    <property type="evidence" value="ECO:0007669"/>
    <property type="project" value="TreeGrafter"/>
</dbReference>
<keyword evidence="2" id="KW-1133">Transmembrane helix</keyword>
<feature type="transmembrane region" description="Helical" evidence="2">
    <location>
        <begin position="147"/>
        <end position="165"/>
    </location>
</feature>
<reference evidence="4 5" key="1">
    <citation type="submission" date="2017-11" db="EMBL/GenBank/DDBJ databases">
        <title>Comparitive Functional Genomics of Dry Heat Resistant strains isolated from the Viking Spacecraft.</title>
        <authorList>
            <person name="Seuylemezian A."/>
            <person name="Cooper K."/>
            <person name="Vaishampayan P."/>
        </authorList>
    </citation>
    <scope>NUCLEOTIDE SEQUENCE [LARGE SCALE GENOMIC DNA]</scope>
    <source>
        <strain evidence="4 5">V32-6</strain>
    </source>
</reference>
<protein>
    <submittedName>
        <fullName evidence="4">Prepilin peptidase</fullName>
    </submittedName>
</protein>
<keyword evidence="5" id="KW-1185">Reference proteome</keyword>
<dbReference type="PANTHER" id="PTHR30487">
    <property type="entry name" value="TYPE 4 PREPILIN-LIKE PROTEINS LEADER PEPTIDE-PROCESSING ENZYME"/>
    <property type="match status" value="1"/>
</dbReference>
<dbReference type="GO" id="GO:0005886">
    <property type="term" value="C:plasma membrane"/>
    <property type="evidence" value="ECO:0007669"/>
    <property type="project" value="TreeGrafter"/>
</dbReference>
<dbReference type="OrthoDB" id="5508079at2"/>
<evidence type="ECO:0000256" key="2">
    <source>
        <dbReference type="SAM" id="Phobius"/>
    </source>
</evidence>
<dbReference type="Gene3D" id="1.20.120.1220">
    <property type="match status" value="1"/>
</dbReference>
<dbReference type="AlphaFoldDB" id="A0A2N5HN88"/>
<dbReference type="InterPro" id="IPR050882">
    <property type="entry name" value="Prepilin_peptidase/N-MTase"/>
</dbReference>
<dbReference type="Proteomes" id="UP000234950">
    <property type="component" value="Unassembled WGS sequence"/>
</dbReference>
<evidence type="ECO:0000313" key="5">
    <source>
        <dbReference type="Proteomes" id="UP000234950"/>
    </source>
</evidence>
<feature type="transmembrane region" description="Helical" evidence="2">
    <location>
        <begin position="90"/>
        <end position="111"/>
    </location>
</feature>
<dbReference type="PANTHER" id="PTHR30487:SF0">
    <property type="entry name" value="PREPILIN LEADER PEPTIDASE_N-METHYLTRANSFERASE-RELATED"/>
    <property type="match status" value="1"/>
</dbReference>
<name>A0A2N5HN88_9BACI</name>
<evidence type="ECO:0000313" key="4">
    <source>
        <dbReference type="EMBL" id="PLS06995.1"/>
    </source>
</evidence>
<accession>A0A2N5HN88</accession>
<sequence length="167" mass="17865">MLLIVLVTILIVSLYTDIKSRRILNIITLPTIIIAFVFHTYTFGLSGLVFSSKGFLTGVGLLIIPFILGGLGAGDVKLMAAIGALMGTSFVFYSFIYTAIIGGMIGVFIILKTKGFRNSIKSLLINIALFRSNQGSLSISKVSEGKISFPYGIAIVLGTFCSLIWGG</sequence>
<keyword evidence="2" id="KW-0812">Transmembrane</keyword>
<keyword evidence="2" id="KW-0472">Membrane</keyword>
<evidence type="ECO:0000256" key="1">
    <source>
        <dbReference type="ARBA" id="ARBA00005801"/>
    </source>
</evidence>
<feature type="transmembrane region" description="Helical" evidence="2">
    <location>
        <begin position="62"/>
        <end position="84"/>
    </location>
</feature>